<evidence type="ECO:0000256" key="1">
    <source>
        <dbReference type="SAM" id="SignalP"/>
    </source>
</evidence>
<dbReference type="STRING" id="121719.APZ00_04020"/>
<organism evidence="2 3">
    <name type="scientific">Pannonibacter phragmitetus</name>
    <dbReference type="NCBI Taxonomy" id="121719"/>
    <lineage>
        <taxon>Bacteria</taxon>
        <taxon>Pseudomonadati</taxon>
        <taxon>Pseudomonadota</taxon>
        <taxon>Alphaproteobacteria</taxon>
        <taxon>Hyphomicrobiales</taxon>
        <taxon>Stappiaceae</taxon>
        <taxon>Pannonibacter</taxon>
    </lineage>
</organism>
<dbReference type="KEGG" id="pphr:APZ00_04020"/>
<dbReference type="eggNOG" id="ENOG502ZART">
    <property type="taxonomic scope" value="Bacteria"/>
</dbReference>
<proteinExistence type="predicted"/>
<accession>A0A0U3MQ75</accession>
<evidence type="ECO:0000313" key="3">
    <source>
        <dbReference type="Proteomes" id="UP000064921"/>
    </source>
</evidence>
<sequence>MAALFPSGRSLALVRSTALTLLLALPLALAHDAAGTQAAAQDIAALPQESAPYEMVRTLQMLQGQVAQGNTQAHQAQRALLQHMNEVFLAAPPSTWADARNARAAVIHLLSGGHPNVVRRLLTLKAAPAVEEDLMRGALAYVDGRPEEARRLLSGYDPMDMAPNLGGQVALVRSALEVADNPKEAMRLLAIARLLMPGTLVEEAALRREVFVAGKLGDIEGFQSLSIRYLRRFRGSIYEGDFRRRFGLALDSLGFSENDDRFALLESLLAEFDEDTRRGFYLRLARRAVAGGHLTIARRASERAMPLAMSGTYDETQLKLYQAAVSLRPEDIHSTRQLLWSIDRKSLTPQDRDLMDAAYIVLNHVRHWPEPPRGVIGEFGAYAILPPPAEASWSKPVMGQAERLLKQTEDLMSKQKGRF</sequence>
<dbReference type="Proteomes" id="UP000064921">
    <property type="component" value="Chromosome"/>
</dbReference>
<dbReference type="RefSeq" id="WP_058898119.1">
    <property type="nucleotide sequence ID" value="NZ_CM011124.1"/>
</dbReference>
<feature type="chain" id="PRO_5006842167" evidence="1">
    <location>
        <begin position="31"/>
        <end position="419"/>
    </location>
</feature>
<keyword evidence="1" id="KW-0732">Signal</keyword>
<protein>
    <submittedName>
        <fullName evidence="2">Chemotaxis protein</fullName>
    </submittedName>
</protein>
<feature type="signal peptide" evidence="1">
    <location>
        <begin position="1"/>
        <end position="30"/>
    </location>
</feature>
<evidence type="ECO:0000313" key="2">
    <source>
        <dbReference type="EMBL" id="ALV26343.1"/>
    </source>
</evidence>
<name>A0A0U3MQ75_9HYPH</name>
<keyword evidence="3" id="KW-1185">Reference proteome</keyword>
<dbReference type="AlphaFoldDB" id="A0A0U3MQ75"/>
<reference evidence="2 3" key="1">
    <citation type="submission" date="2015-10" db="EMBL/GenBank/DDBJ databases">
        <title>The world's first case of liver abscess caused by Pannonibacter phragmitetus.</title>
        <authorList>
            <person name="Ming D."/>
            <person name="Wang M."/>
            <person name="Zhou Y."/>
            <person name="Jiang T."/>
            <person name="Hu S."/>
        </authorList>
    </citation>
    <scope>NUCLEOTIDE SEQUENCE [LARGE SCALE GENOMIC DNA]</scope>
    <source>
        <strain evidence="2 3">31801</strain>
    </source>
</reference>
<gene>
    <name evidence="2" type="ORF">APZ00_04020</name>
</gene>
<dbReference type="EMBL" id="CP013068">
    <property type="protein sequence ID" value="ALV26343.1"/>
    <property type="molecule type" value="Genomic_DNA"/>
</dbReference>